<dbReference type="PANTHER" id="PTHR44591:SF3">
    <property type="entry name" value="RESPONSE REGULATORY DOMAIN-CONTAINING PROTEIN"/>
    <property type="match status" value="1"/>
</dbReference>
<dbReference type="InterPro" id="IPR011006">
    <property type="entry name" value="CheY-like_superfamily"/>
</dbReference>
<dbReference type="Proteomes" id="UP000218767">
    <property type="component" value="Unassembled WGS sequence"/>
</dbReference>
<dbReference type="GO" id="GO:0000160">
    <property type="term" value="P:phosphorelay signal transduction system"/>
    <property type="evidence" value="ECO:0007669"/>
    <property type="project" value="InterPro"/>
</dbReference>
<feature type="region of interest" description="Disordered" evidence="3">
    <location>
        <begin position="1"/>
        <end position="23"/>
    </location>
</feature>
<dbReference type="Gene3D" id="3.40.50.2300">
    <property type="match status" value="1"/>
</dbReference>
<dbReference type="PROSITE" id="PS50110">
    <property type="entry name" value="RESPONSE_REGULATORY"/>
    <property type="match status" value="1"/>
</dbReference>
<dbReference type="InterPro" id="IPR050595">
    <property type="entry name" value="Bact_response_regulator"/>
</dbReference>
<comment type="caution">
    <text evidence="5">The sequence shown here is derived from an EMBL/GenBank/DDBJ whole genome shotgun (WGS) entry which is preliminary data.</text>
</comment>
<dbReference type="InterPro" id="IPR001789">
    <property type="entry name" value="Sig_transdc_resp-reg_receiver"/>
</dbReference>
<dbReference type="SUPFAM" id="SSF52172">
    <property type="entry name" value="CheY-like"/>
    <property type="match status" value="1"/>
</dbReference>
<dbReference type="AlphaFoldDB" id="A0A2A4X847"/>
<evidence type="ECO:0000259" key="4">
    <source>
        <dbReference type="PROSITE" id="PS50110"/>
    </source>
</evidence>
<reference evidence="6" key="1">
    <citation type="submission" date="2017-08" db="EMBL/GenBank/DDBJ databases">
        <title>A dynamic microbial community with high functional redundancy inhabits the cold, oxic subseafloor aquifer.</title>
        <authorList>
            <person name="Tully B.J."/>
            <person name="Wheat C.G."/>
            <person name="Glazer B.T."/>
            <person name="Huber J.A."/>
        </authorList>
    </citation>
    <scope>NUCLEOTIDE SEQUENCE [LARGE SCALE GENOMIC DNA]</scope>
</reference>
<accession>A0A2A4X847</accession>
<dbReference type="Pfam" id="PF00072">
    <property type="entry name" value="Response_reg"/>
    <property type="match status" value="1"/>
</dbReference>
<feature type="domain" description="Response regulatory" evidence="4">
    <location>
        <begin position="25"/>
        <end position="141"/>
    </location>
</feature>
<dbReference type="PANTHER" id="PTHR44591">
    <property type="entry name" value="STRESS RESPONSE REGULATOR PROTEIN 1"/>
    <property type="match status" value="1"/>
</dbReference>
<dbReference type="CDD" id="cd00156">
    <property type="entry name" value="REC"/>
    <property type="match status" value="1"/>
</dbReference>
<dbReference type="SMART" id="SM00448">
    <property type="entry name" value="REC"/>
    <property type="match status" value="1"/>
</dbReference>
<sequence>MELRMDQKMASLPRTDDSKPNSPGRLLIVDDERAFAEYVGEVGSTMGYDVVVTDNAMDFMSSYRETRPTTLVLDIIMPGVDGVELIGWLAQQKCTSKIVIVTGFNARYVELAENLGEAHGLAHIQSLTKPVKLSVLRDALS</sequence>
<evidence type="ECO:0000313" key="6">
    <source>
        <dbReference type="Proteomes" id="UP000218767"/>
    </source>
</evidence>
<evidence type="ECO:0000256" key="2">
    <source>
        <dbReference type="PROSITE-ProRule" id="PRU00169"/>
    </source>
</evidence>
<organism evidence="5 6">
    <name type="scientific">SAR86 cluster bacterium</name>
    <dbReference type="NCBI Taxonomy" id="2030880"/>
    <lineage>
        <taxon>Bacteria</taxon>
        <taxon>Pseudomonadati</taxon>
        <taxon>Pseudomonadota</taxon>
        <taxon>Gammaproteobacteria</taxon>
        <taxon>SAR86 cluster</taxon>
    </lineage>
</organism>
<protein>
    <recommendedName>
        <fullName evidence="4">Response regulatory domain-containing protein</fullName>
    </recommendedName>
</protein>
<proteinExistence type="predicted"/>
<dbReference type="EMBL" id="NVUL01000027">
    <property type="protein sequence ID" value="PCI78798.1"/>
    <property type="molecule type" value="Genomic_DNA"/>
</dbReference>
<name>A0A2A4X847_9GAMM</name>
<evidence type="ECO:0000256" key="3">
    <source>
        <dbReference type="SAM" id="MobiDB-lite"/>
    </source>
</evidence>
<gene>
    <name evidence="5" type="ORF">COB20_06235</name>
</gene>
<keyword evidence="1 2" id="KW-0597">Phosphoprotein</keyword>
<evidence type="ECO:0000313" key="5">
    <source>
        <dbReference type="EMBL" id="PCI78798.1"/>
    </source>
</evidence>
<feature type="modified residue" description="4-aspartylphosphate" evidence="2">
    <location>
        <position position="74"/>
    </location>
</feature>
<evidence type="ECO:0000256" key="1">
    <source>
        <dbReference type="ARBA" id="ARBA00022553"/>
    </source>
</evidence>